<dbReference type="KEGG" id="sdyn:Mal52_56010"/>
<dbReference type="PANTHER" id="PTHR34107:SF4">
    <property type="entry name" value="SLL1222 PROTEIN"/>
    <property type="match status" value="1"/>
</dbReference>
<dbReference type="CDD" id="cd06260">
    <property type="entry name" value="DUF820-like"/>
    <property type="match status" value="1"/>
</dbReference>
<proteinExistence type="predicted"/>
<sequence>MSIAENQETRRLGPELNGIAMTVEEFDVVAESDDLYQYELIHGVLIVNPIPSEQERDPNGELEYLLRAYRYNHPQGGNLDATLSEEYVHTSAGRRIADRVIWAGLGRVPDPRTDVPTIVVEFISHGRRNWLRDYIDKRDEYLALGVQEYWIFDRFRRTLTVYRQTEQGVAEQIVPEAKTYRSDILPGFELPIARVFAAADRWGKD</sequence>
<evidence type="ECO:0000259" key="1">
    <source>
        <dbReference type="Pfam" id="PF05685"/>
    </source>
</evidence>
<organism evidence="2 3">
    <name type="scientific">Symmachiella dynata</name>
    <dbReference type="NCBI Taxonomy" id="2527995"/>
    <lineage>
        <taxon>Bacteria</taxon>
        <taxon>Pseudomonadati</taxon>
        <taxon>Planctomycetota</taxon>
        <taxon>Planctomycetia</taxon>
        <taxon>Planctomycetales</taxon>
        <taxon>Planctomycetaceae</taxon>
        <taxon>Symmachiella</taxon>
    </lineage>
</organism>
<dbReference type="Proteomes" id="UP000319383">
    <property type="component" value="Chromosome"/>
</dbReference>
<feature type="domain" description="Putative restriction endonuclease" evidence="1">
    <location>
        <begin position="24"/>
        <end position="192"/>
    </location>
</feature>
<dbReference type="Gene3D" id="3.90.1570.10">
    <property type="entry name" value="tt1808, chain A"/>
    <property type="match status" value="1"/>
</dbReference>
<dbReference type="AlphaFoldDB" id="A0A517ZX57"/>
<dbReference type="SUPFAM" id="SSF52980">
    <property type="entry name" value="Restriction endonuclease-like"/>
    <property type="match status" value="1"/>
</dbReference>
<dbReference type="RefSeq" id="WP_145379720.1">
    <property type="nucleotide sequence ID" value="NZ_CP036276.1"/>
</dbReference>
<dbReference type="InterPro" id="IPR012296">
    <property type="entry name" value="Nuclease_put_TT1808"/>
</dbReference>
<keyword evidence="3" id="KW-1185">Reference proteome</keyword>
<dbReference type="InterPro" id="IPR011335">
    <property type="entry name" value="Restrct_endonuc-II-like"/>
</dbReference>
<protein>
    <recommendedName>
        <fullName evidence="1">Putative restriction endonuclease domain-containing protein</fullName>
    </recommendedName>
</protein>
<evidence type="ECO:0000313" key="3">
    <source>
        <dbReference type="Proteomes" id="UP000319383"/>
    </source>
</evidence>
<dbReference type="EMBL" id="CP036276">
    <property type="protein sequence ID" value="QDU47073.1"/>
    <property type="molecule type" value="Genomic_DNA"/>
</dbReference>
<accession>A0A517ZX57</accession>
<reference evidence="2 3" key="1">
    <citation type="submission" date="2019-02" db="EMBL/GenBank/DDBJ databases">
        <title>Deep-cultivation of Planctomycetes and their phenomic and genomic characterization uncovers novel biology.</title>
        <authorList>
            <person name="Wiegand S."/>
            <person name="Jogler M."/>
            <person name="Boedeker C."/>
            <person name="Pinto D."/>
            <person name="Vollmers J."/>
            <person name="Rivas-Marin E."/>
            <person name="Kohn T."/>
            <person name="Peeters S.H."/>
            <person name="Heuer A."/>
            <person name="Rast P."/>
            <person name="Oberbeckmann S."/>
            <person name="Bunk B."/>
            <person name="Jeske O."/>
            <person name="Meyerdierks A."/>
            <person name="Storesund J.E."/>
            <person name="Kallscheuer N."/>
            <person name="Luecker S."/>
            <person name="Lage O.M."/>
            <person name="Pohl T."/>
            <person name="Merkel B.J."/>
            <person name="Hornburger P."/>
            <person name="Mueller R.-W."/>
            <person name="Bruemmer F."/>
            <person name="Labrenz M."/>
            <person name="Spormann A.M."/>
            <person name="Op den Camp H."/>
            <person name="Overmann J."/>
            <person name="Amann R."/>
            <person name="Jetten M.S.M."/>
            <person name="Mascher T."/>
            <person name="Medema M.H."/>
            <person name="Devos D.P."/>
            <person name="Kaster A.-K."/>
            <person name="Ovreas L."/>
            <person name="Rohde M."/>
            <person name="Galperin M.Y."/>
            <person name="Jogler C."/>
        </authorList>
    </citation>
    <scope>NUCLEOTIDE SEQUENCE [LARGE SCALE GENOMIC DNA]</scope>
    <source>
        <strain evidence="2 3">Mal52</strain>
    </source>
</reference>
<gene>
    <name evidence="2" type="ORF">Mal52_56010</name>
</gene>
<dbReference type="Pfam" id="PF05685">
    <property type="entry name" value="Uma2"/>
    <property type="match status" value="1"/>
</dbReference>
<dbReference type="PANTHER" id="PTHR34107">
    <property type="entry name" value="SLL0198 PROTEIN-RELATED"/>
    <property type="match status" value="1"/>
</dbReference>
<name>A0A517ZX57_9PLAN</name>
<evidence type="ECO:0000313" key="2">
    <source>
        <dbReference type="EMBL" id="QDU47073.1"/>
    </source>
</evidence>
<dbReference type="InterPro" id="IPR008538">
    <property type="entry name" value="Uma2"/>
</dbReference>